<feature type="region of interest" description="Disordered" evidence="1">
    <location>
        <begin position="50"/>
        <end position="71"/>
    </location>
</feature>
<accession>A0ABN8J2T4</accession>
<name>A0ABN8J2T4_9NEOP</name>
<organism evidence="2 3">
    <name type="scientific">Iphiclides podalirius</name>
    <name type="common">scarce swallowtail</name>
    <dbReference type="NCBI Taxonomy" id="110791"/>
    <lineage>
        <taxon>Eukaryota</taxon>
        <taxon>Metazoa</taxon>
        <taxon>Ecdysozoa</taxon>
        <taxon>Arthropoda</taxon>
        <taxon>Hexapoda</taxon>
        <taxon>Insecta</taxon>
        <taxon>Pterygota</taxon>
        <taxon>Neoptera</taxon>
        <taxon>Endopterygota</taxon>
        <taxon>Lepidoptera</taxon>
        <taxon>Glossata</taxon>
        <taxon>Ditrysia</taxon>
        <taxon>Papilionoidea</taxon>
        <taxon>Papilionidae</taxon>
        <taxon>Papilioninae</taxon>
        <taxon>Iphiclides</taxon>
    </lineage>
</organism>
<dbReference type="Proteomes" id="UP000837857">
    <property type="component" value="Chromosome 7"/>
</dbReference>
<feature type="non-terminal residue" evidence="2">
    <location>
        <position position="1"/>
    </location>
</feature>
<evidence type="ECO:0000313" key="3">
    <source>
        <dbReference type="Proteomes" id="UP000837857"/>
    </source>
</evidence>
<keyword evidence="3" id="KW-1185">Reference proteome</keyword>
<dbReference type="EMBL" id="OW152819">
    <property type="protein sequence ID" value="CAH2073855.1"/>
    <property type="molecule type" value="Genomic_DNA"/>
</dbReference>
<protein>
    <submittedName>
        <fullName evidence="2">Uncharacterized protein</fullName>
    </submittedName>
</protein>
<evidence type="ECO:0000313" key="2">
    <source>
        <dbReference type="EMBL" id="CAH2073855.1"/>
    </source>
</evidence>
<sequence>MRLVGAMILTVGYALNSVLRTSLISDSRDCTYGTVVDSGADFARQRLGRDRPRRRRLGRGSSLAREVNAAPPPRTQLRLSVLRLQRSPSGKASPRAECPMTAGYAPHVLGIAKSCVEPVEGRDTPPIIISDLKSYVADSGTVRDNDHVAPFAGTAVALSNNELFVRNSSFNSSTYIYQKQAGSRKLPRFYFNVGNTYRGSGAVHSGRKFRNPSRRLRRVTEVPKAMPAAYIDHGCFSNGLRISTHSICIRYRTLGRPRFLFKRTAFCTADLEIRRRSVPEASVGSFGAVVRFFPRPFVRAARLSCACPAIGDFGGGFKDNRAEYEHNAPGCSGGVSHLVLTGLALYPRIVIAIVVRSRADATATPIAYVTAGYAGRRHAPVASG</sequence>
<reference evidence="2" key="1">
    <citation type="submission" date="2022-03" db="EMBL/GenBank/DDBJ databases">
        <authorList>
            <person name="Martin H S."/>
        </authorList>
    </citation>
    <scope>NUCLEOTIDE SEQUENCE</scope>
</reference>
<evidence type="ECO:0000256" key="1">
    <source>
        <dbReference type="SAM" id="MobiDB-lite"/>
    </source>
</evidence>
<proteinExistence type="predicted"/>
<gene>
    <name evidence="2" type="ORF">IPOD504_LOCUS15820</name>
</gene>